<dbReference type="Pfam" id="PF00560">
    <property type="entry name" value="LRR_1"/>
    <property type="match status" value="1"/>
</dbReference>
<keyword evidence="13" id="KW-1185">Reference proteome</keyword>
<evidence type="ECO:0000256" key="10">
    <source>
        <dbReference type="SAM" id="SignalP"/>
    </source>
</evidence>
<dbReference type="OrthoDB" id="515584at2759"/>
<dbReference type="GO" id="GO:0016020">
    <property type="term" value="C:membrane"/>
    <property type="evidence" value="ECO:0007669"/>
    <property type="project" value="UniProtKB-SubCell"/>
</dbReference>
<evidence type="ECO:0000259" key="11">
    <source>
        <dbReference type="Pfam" id="PF08263"/>
    </source>
</evidence>
<sequence length="726" mass="73132">MDWEMVSLSRQLCQGILIVSILVASLSTASAQPGNPLGGTAETDGSALQTLTVAFGNPPALASWQGSNPCGGTWAGITCALVNGSQRVTSLNLNGKGLSGSLPDSLIQLTTLQIMNLSSNAIGGSLPANWGWNNVFTQLQVITLDDNRLTGSLPSGYSNSNAFKSLIVLNLERNNLTGSLPASWGGPGALGALRVLALKNNSLEGPLPAAWGNSSAALPSLTILSLDANRLSGPLPPSWSTGWPSLSLMTLTDNTLNGTLPAPWGGASALPKLTIMALNGNNFSGSFPDAWAANSSFPAMRSSGNGIVLQPGNDVLSGSVPLGTPYPVLRYEGGTSYTMCSAFPCRPLAAAPGPGMTAMAPAPVMLMPNATGSLPAPIAAPGPAPAVGPAAGGSQTIVATLDLVGQGLNPLSSKDSDALLAVVNKTVAVHGTTVTSIRLGQVQDLVAAAPAPGIQVQNTRRRQLLTEGRALAEGGPGSQAQVLISTRPGASNDDVQSVVGTLATAASSGQLLYDLKAAGIPVDQVNLGAPAFRQTQPAGQPAGQSPGQPAAVAAGSAPPAPPPSGGSSSSGIPIGAIVGIVVGVIVALVIAALALFLVRRRRRARADRKSLKPSPSVPAVPPPTSPQSPALVRGRSNEAGTKSPRVVSPTATAGLAAPDAAKAGKTNVIPYSQYRRSRLDSIRNDLGLSGAGSPRVDNAGGQSSLVTPRTPGQASPLITPRTGYST</sequence>
<dbReference type="SMART" id="SM00369">
    <property type="entry name" value="LRR_TYP"/>
    <property type="match status" value="6"/>
</dbReference>
<dbReference type="SUPFAM" id="SSF52058">
    <property type="entry name" value="L domain-like"/>
    <property type="match status" value="1"/>
</dbReference>
<dbReference type="GO" id="GO:0005930">
    <property type="term" value="C:axoneme"/>
    <property type="evidence" value="ECO:0007669"/>
    <property type="project" value="UniProtKB-SubCell"/>
</dbReference>
<dbReference type="Gene3D" id="3.80.10.10">
    <property type="entry name" value="Ribonuclease Inhibitor"/>
    <property type="match status" value="1"/>
</dbReference>
<dbReference type="InterPro" id="IPR013210">
    <property type="entry name" value="LRR_N_plant-typ"/>
</dbReference>
<keyword evidence="5" id="KW-0677">Repeat</keyword>
<protein>
    <submittedName>
        <fullName evidence="12">L domain-like protein</fullName>
    </submittedName>
</protein>
<feature type="compositionally biased region" description="Pro residues" evidence="8">
    <location>
        <begin position="615"/>
        <end position="626"/>
    </location>
</feature>
<comment type="caution">
    <text evidence="12">The sequence shown here is derived from an EMBL/GenBank/DDBJ whole genome shotgun (WGS) entry which is preliminary data.</text>
</comment>
<dbReference type="Proteomes" id="UP000007264">
    <property type="component" value="Unassembled WGS sequence"/>
</dbReference>
<comment type="subcellular location">
    <subcellularLocation>
        <location evidence="2">Cytoplasm</location>
        <location evidence="2">Cytoskeleton</location>
        <location evidence="2">Cilium axoneme</location>
    </subcellularLocation>
    <subcellularLocation>
        <location evidence="1">Membrane</location>
    </subcellularLocation>
</comment>
<evidence type="ECO:0000313" key="13">
    <source>
        <dbReference type="Proteomes" id="UP000007264"/>
    </source>
</evidence>
<evidence type="ECO:0000256" key="6">
    <source>
        <dbReference type="ARBA" id="ARBA00022989"/>
    </source>
</evidence>
<feature type="signal peptide" evidence="10">
    <location>
        <begin position="1"/>
        <end position="31"/>
    </location>
</feature>
<evidence type="ECO:0000256" key="3">
    <source>
        <dbReference type="ARBA" id="ARBA00022614"/>
    </source>
</evidence>
<feature type="domain" description="Leucine-rich repeat-containing N-terminal plant-type" evidence="11">
    <location>
        <begin position="42"/>
        <end position="79"/>
    </location>
</feature>
<dbReference type="eggNOG" id="ENOG502QQYD">
    <property type="taxonomic scope" value="Eukaryota"/>
</dbReference>
<dbReference type="InterPro" id="IPR003591">
    <property type="entry name" value="Leu-rich_rpt_typical-subtyp"/>
</dbReference>
<dbReference type="EMBL" id="AGSI01000007">
    <property type="protein sequence ID" value="EIE23721.1"/>
    <property type="molecule type" value="Genomic_DNA"/>
</dbReference>
<dbReference type="PANTHER" id="PTHR48007:SF4">
    <property type="entry name" value="LEUCINE-RICH REPEAT RECEPTOR-LIKE PROTEIN KINASE PXC1"/>
    <property type="match status" value="1"/>
</dbReference>
<keyword evidence="3" id="KW-0433">Leucine-rich repeat</keyword>
<evidence type="ECO:0000256" key="4">
    <source>
        <dbReference type="ARBA" id="ARBA00022692"/>
    </source>
</evidence>
<dbReference type="AlphaFoldDB" id="I0YZA2"/>
<evidence type="ECO:0000256" key="1">
    <source>
        <dbReference type="ARBA" id="ARBA00004370"/>
    </source>
</evidence>
<dbReference type="FunFam" id="3.80.10.10:FF:000129">
    <property type="entry name" value="Leucine-rich repeat receptor-like kinase"/>
    <property type="match status" value="1"/>
</dbReference>
<feature type="chain" id="PRO_5003637427" evidence="10">
    <location>
        <begin position="32"/>
        <end position="726"/>
    </location>
</feature>
<evidence type="ECO:0000256" key="5">
    <source>
        <dbReference type="ARBA" id="ARBA00022737"/>
    </source>
</evidence>
<dbReference type="GeneID" id="17041713"/>
<keyword evidence="7 9" id="KW-0472">Membrane</keyword>
<accession>I0YZA2</accession>
<feature type="region of interest" description="Disordered" evidence="8">
    <location>
        <begin position="533"/>
        <end position="569"/>
    </location>
</feature>
<dbReference type="InterPro" id="IPR032675">
    <property type="entry name" value="LRR_dom_sf"/>
</dbReference>
<proteinExistence type="predicted"/>
<dbReference type="InterPro" id="IPR046959">
    <property type="entry name" value="PRK1-6/SRF4-like"/>
</dbReference>
<keyword evidence="4 9" id="KW-0812">Transmembrane</keyword>
<dbReference type="PANTHER" id="PTHR48007">
    <property type="entry name" value="LEUCINE-RICH REPEAT RECEPTOR-LIKE PROTEIN KINASE PXC1"/>
    <property type="match status" value="1"/>
</dbReference>
<organism evidence="12 13">
    <name type="scientific">Coccomyxa subellipsoidea (strain C-169)</name>
    <name type="common">Green microalga</name>
    <dbReference type="NCBI Taxonomy" id="574566"/>
    <lineage>
        <taxon>Eukaryota</taxon>
        <taxon>Viridiplantae</taxon>
        <taxon>Chlorophyta</taxon>
        <taxon>core chlorophytes</taxon>
        <taxon>Trebouxiophyceae</taxon>
        <taxon>Trebouxiophyceae incertae sedis</taxon>
        <taxon>Coccomyxaceae</taxon>
        <taxon>Coccomyxa</taxon>
        <taxon>Coccomyxa subellipsoidea</taxon>
    </lineage>
</organism>
<evidence type="ECO:0000256" key="2">
    <source>
        <dbReference type="ARBA" id="ARBA00004430"/>
    </source>
</evidence>
<evidence type="ECO:0000313" key="12">
    <source>
        <dbReference type="EMBL" id="EIE23721.1"/>
    </source>
</evidence>
<dbReference type="Pfam" id="PF08263">
    <property type="entry name" value="LRRNT_2"/>
    <property type="match status" value="1"/>
</dbReference>
<feature type="compositionally biased region" description="Polar residues" evidence="8">
    <location>
        <begin position="700"/>
        <end position="713"/>
    </location>
</feature>
<evidence type="ECO:0000256" key="9">
    <source>
        <dbReference type="SAM" id="Phobius"/>
    </source>
</evidence>
<dbReference type="InterPro" id="IPR001611">
    <property type="entry name" value="Leu-rich_rpt"/>
</dbReference>
<feature type="region of interest" description="Disordered" evidence="8">
    <location>
        <begin position="684"/>
        <end position="726"/>
    </location>
</feature>
<name>I0YZA2_COCSC</name>
<gene>
    <name evidence="12" type="ORF">COCSUDRAFT_66068</name>
</gene>
<feature type="region of interest" description="Disordered" evidence="8">
    <location>
        <begin position="605"/>
        <end position="653"/>
    </location>
</feature>
<reference evidence="12 13" key="1">
    <citation type="journal article" date="2012" name="Genome Biol.">
        <title>The genome of the polar eukaryotic microalga coccomyxa subellipsoidea reveals traits of cold adaptation.</title>
        <authorList>
            <person name="Blanc G."/>
            <person name="Agarkova I."/>
            <person name="Grimwood J."/>
            <person name="Kuo A."/>
            <person name="Brueggeman A."/>
            <person name="Dunigan D."/>
            <person name="Gurnon J."/>
            <person name="Ladunga I."/>
            <person name="Lindquist E."/>
            <person name="Lucas S."/>
            <person name="Pangilinan J."/>
            <person name="Proschold T."/>
            <person name="Salamov A."/>
            <person name="Schmutz J."/>
            <person name="Weeks D."/>
            <person name="Yamada T."/>
            <person name="Claverie J.M."/>
            <person name="Grigoriev I."/>
            <person name="Van Etten J."/>
            <person name="Lomsadze A."/>
            <person name="Borodovsky M."/>
        </authorList>
    </citation>
    <scope>NUCLEOTIDE SEQUENCE [LARGE SCALE GENOMIC DNA]</scope>
    <source>
        <strain evidence="12 13">C-169</strain>
    </source>
</reference>
<dbReference type="STRING" id="574566.I0YZA2"/>
<keyword evidence="10" id="KW-0732">Signal</keyword>
<evidence type="ECO:0000256" key="8">
    <source>
        <dbReference type="SAM" id="MobiDB-lite"/>
    </source>
</evidence>
<feature type="transmembrane region" description="Helical" evidence="9">
    <location>
        <begin position="574"/>
        <end position="598"/>
    </location>
</feature>
<keyword evidence="6 9" id="KW-1133">Transmembrane helix</keyword>
<feature type="compositionally biased region" description="Low complexity" evidence="8">
    <location>
        <begin position="537"/>
        <end position="557"/>
    </location>
</feature>
<evidence type="ECO:0000256" key="7">
    <source>
        <dbReference type="ARBA" id="ARBA00023136"/>
    </source>
</evidence>
<dbReference type="RefSeq" id="XP_005648265.1">
    <property type="nucleotide sequence ID" value="XM_005648208.1"/>
</dbReference>
<dbReference type="KEGG" id="csl:COCSUDRAFT_66068"/>